<feature type="domain" description="Transposase IS200-like" evidence="1">
    <location>
        <begin position="3"/>
        <end position="44"/>
    </location>
</feature>
<name>A0ABZ3JCY9_9SPIR</name>
<accession>A0ABZ3JCY9</accession>
<gene>
    <name evidence="2" type="ORF">QIA18_04785</name>
</gene>
<geneLocation type="plasmid" evidence="2 3">
    <name>lp17</name>
</geneLocation>
<keyword evidence="3" id="KW-1185">Reference proteome</keyword>
<evidence type="ECO:0000313" key="2">
    <source>
        <dbReference type="EMBL" id="XPC85434.1"/>
    </source>
</evidence>
<reference evidence="2" key="1">
    <citation type="submission" date="2023-10" db="EMBL/GenBank/DDBJ databases">
        <title>Borreliella carolinensis strain SCGT-18 genome sequence (chromosome, lp54, lp17, cp26).</title>
        <authorList>
            <person name="Mongodin E.F."/>
            <person name="Rudenko N."/>
            <person name="Fraser C.M."/>
            <person name="Schutzer S."/>
            <person name="Luft B."/>
            <person name="Morgan R."/>
            <person name="Qiu W."/>
        </authorList>
    </citation>
    <scope>NUCLEOTIDE SEQUENCE [LARGE SCALE GENOMIC DNA]</scope>
    <source>
        <strain evidence="2">SCGT-18</strain>
    </source>
</reference>
<keyword evidence="2" id="KW-0614">Plasmid</keyword>
<evidence type="ECO:0000313" key="3">
    <source>
        <dbReference type="Proteomes" id="UP001304851"/>
    </source>
</evidence>
<evidence type="ECO:0000259" key="1">
    <source>
        <dbReference type="Pfam" id="PF01797"/>
    </source>
</evidence>
<proteinExistence type="predicted"/>
<sequence>MTFNEFNNDKNHIHLLLEFVPDIHPSKFINTLKTITLRVIIKNIFYLDMKMPLLISPKSIFKTKTNLFIGKFISTKIS</sequence>
<dbReference type="Gene3D" id="3.30.70.1290">
    <property type="entry name" value="Transposase IS200-like"/>
    <property type="match status" value="1"/>
</dbReference>
<protein>
    <submittedName>
        <fullName evidence="2">Transposase</fullName>
    </submittedName>
</protein>
<dbReference type="InterPro" id="IPR002686">
    <property type="entry name" value="Transposase_17"/>
</dbReference>
<dbReference type="Proteomes" id="UP001304851">
    <property type="component" value="Plasmid lp17"/>
</dbReference>
<dbReference type="EMBL" id="CP136581">
    <property type="protein sequence ID" value="XPC85434.1"/>
    <property type="molecule type" value="Genomic_DNA"/>
</dbReference>
<dbReference type="RefSeq" id="WP_404802575.1">
    <property type="nucleotide sequence ID" value="NZ_CP136581.1"/>
</dbReference>
<dbReference type="SUPFAM" id="SSF143422">
    <property type="entry name" value="Transposase IS200-like"/>
    <property type="match status" value="1"/>
</dbReference>
<organism evidence="2 3">
    <name type="scientific">Borreliella carolinensis</name>
    <dbReference type="NCBI Taxonomy" id="478174"/>
    <lineage>
        <taxon>Bacteria</taxon>
        <taxon>Pseudomonadati</taxon>
        <taxon>Spirochaetota</taxon>
        <taxon>Spirochaetia</taxon>
        <taxon>Spirochaetales</taxon>
        <taxon>Borreliaceae</taxon>
        <taxon>Borreliella</taxon>
    </lineage>
</organism>
<dbReference type="InterPro" id="IPR036515">
    <property type="entry name" value="Transposase_17_sf"/>
</dbReference>
<dbReference type="Pfam" id="PF01797">
    <property type="entry name" value="Y1_Tnp"/>
    <property type="match status" value="1"/>
</dbReference>